<gene>
    <name evidence="1" type="ORF">B0A81_18710</name>
</gene>
<dbReference type="Gene3D" id="2.60.40.1120">
    <property type="entry name" value="Carboxypeptidase-like, regulatory domain"/>
    <property type="match status" value="1"/>
</dbReference>
<reference evidence="1 2" key="1">
    <citation type="submission" date="2016-11" db="EMBL/GenBank/DDBJ databases">
        <title>Whole genomes of Flavobacteriaceae.</title>
        <authorList>
            <person name="Stine C."/>
            <person name="Li C."/>
            <person name="Tadesse D."/>
        </authorList>
    </citation>
    <scope>NUCLEOTIDE SEQUENCE [LARGE SCALE GENOMIC DNA]</scope>
    <source>
        <strain evidence="1 2">CCUG 60112</strain>
    </source>
</reference>
<evidence type="ECO:0000313" key="2">
    <source>
        <dbReference type="Proteomes" id="UP000198381"/>
    </source>
</evidence>
<name>A0ABX4CPW4_9FLAO</name>
<dbReference type="Proteomes" id="UP000198381">
    <property type="component" value="Unassembled WGS sequence"/>
</dbReference>
<dbReference type="Pfam" id="PF13715">
    <property type="entry name" value="CarbopepD_reg_2"/>
    <property type="match status" value="1"/>
</dbReference>
<dbReference type="InterPro" id="IPR008969">
    <property type="entry name" value="CarboxyPept-like_regulatory"/>
</dbReference>
<evidence type="ECO:0008006" key="3">
    <source>
        <dbReference type="Google" id="ProtNLM"/>
    </source>
</evidence>
<keyword evidence="2" id="KW-1185">Reference proteome</keyword>
<protein>
    <recommendedName>
        <fullName evidence="3">CarboxypepD_reg-like domain-containing protein</fullName>
    </recommendedName>
</protein>
<evidence type="ECO:0000313" key="1">
    <source>
        <dbReference type="EMBL" id="OXB03363.1"/>
    </source>
</evidence>
<proteinExistence type="predicted"/>
<dbReference type="SUPFAM" id="SSF49464">
    <property type="entry name" value="Carboxypeptidase regulatory domain-like"/>
    <property type="match status" value="1"/>
</dbReference>
<accession>A0ABX4CPW4</accession>
<dbReference type="EMBL" id="MUHD01000036">
    <property type="protein sequence ID" value="OXB03363.1"/>
    <property type="molecule type" value="Genomic_DNA"/>
</dbReference>
<comment type="caution">
    <text evidence="1">The sequence shown here is derived from an EMBL/GenBank/DDBJ whole genome shotgun (WGS) entry which is preliminary data.</text>
</comment>
<organism evidence="1 2">
    <name type="scientific">Flavobacterium plurextorum</name>
    <dbReference type="NCBI Taxonomy" id="1114867"/>
    <lineage>
        <taxon>Bacteria</taxon>
        <taxon>Pseudomonadati</taxon>
        <taxon>Bacteroidota</taxon>
        <taxon>Flavobacteriia</taxon>
        <taxon>Flavobacteriales</taxon>
        <taxon>Flavobacteriaceae</taxon>
        <taxon>Flavobacterium</taxon>
    </lineage>
</organism>
<sequence length="98" mass="10876">MPVSAGNNLLYDEIFTSEQSTDVIVIKGHVTDGEGKALRGVTVLLIERARKVVTDSNGDYIISVYPKENLEFSFAGFKNKTVKVSDEIINVTLRRCLK</sequence>